<proteinExistence type="inferred from homology"/>
<dbReference type="EMBL" id="KB312243">
    <property type="protein sequence ID" value="ELT87596.1"/>
    <property type="molecule type" value="Genomic_DNA"/>
</dbReference>
<dbReference type="AlphaFoldDB" id="R7T494"/>
<dbReference type="OMA" id="RVFIWIS"/>
<evidence type="ECO:0000313" key="14">
    <source>
        <dbReference type="EnsemblMetazoa" id="CapteP132084"/>
    </source>
</evidence>
<dbReference type="GO" id="GO:0007018">
    <property type="term" value="P:microtubule-based movement"/>
    <property type="evidence" value="ECO:0007669"/>
    <property type="project" value="InterPro"/>
</dbReference>
<dbReference type="GO" id="GO:0051231">
    <property type="term" value="P:spindle elongation"/>
    <property type="evidence" value="ECO:0007669"/>
    <property type="project" value="TreeGrafter"/>
</dbReference>
<dbReference type="Pfam" id="PF00225">
    <property type="entry name" value="Kinesin"/>
    <property type="match status" value="1"/>
</dbReference>
<keyword evidence="5 10" id="KW-0547">Nucleotide-binding</keyword>
<keyword evidence="2" id="KW-0963">Cytoplasm</keyword>
<accession>R7T494</accession>
<reference evidence="15" key="1">
    <citation type="submission" date="2012-12" db="EMBL/GenBank/DDBJ databases">
        <authorList>
            <person name="Hellsten U."/>
            <person name="Grimwood J."/>
            <person name="Chapman J.A."/>
            <person name="Shapiro H."/>
            <person name="Aerts A."/>
            <person name="Otillar R.P."/>
            <person name="Terry A.Y."/>
            <person name="Boore J.L."/>
            <person name="Simakov O."/>
            <person name="Marletaz F."/>
            <person name="Cho S.-J."/>
            <person name="Edsinger-Gonzales E."/>
            <person name="Havlak P."/>
            <person name="Kuo D.-H."/>
            <person name="Larsson T."/>
            <person name="Lv J."/>
            <person name="Arendt D."/>
            <person name="Savage R."/>
            <person name="Osoegawa K."/>
            <person name="de Jong P."/>
            <person name="Lindberg D.R."/>
            <person name="Seaver E.C."/>
            <person name="Weisblat D.A."/>
            <person name="Putnam N.H."/>
            <person name="Grigoriev I.V."/>
            <person name="Rokhsar D.S."/>
        </authorList>
    </citation>
    <scope>NUCLEOTIDE SEQUENCE</scope>
    <source>
        <strain evidence="15">I ESC-2004</strain>
    </source>
</reference>
<dbReference type="SUPFAM" id="SSF52540">
    <property type="entry name" value="P-loop containing nucleoside triphosphate hydrolases"/>
    <property type="match status" value="1"/>
</dbReference>
<reference evidence="14" key="3">
    <citation type="submission" date="2015-06" db="UniProtKB">
        <authorList>
            <consortium name="EnsemblMetazoa"/>
        </authorList>
    </citation>
    <scope>IDENTIFICATION</scope>
</reference>
<dbReference type="InterPro" id="IPR036961">
    <property type="entry name" value="Kinesin_motor_dom_sf"/>
</dbReference>
<keyword evidence="8 10" id="KW-0505">Motor protein</keyword>
<evidence type="ECO:0000256" key="7">
    <source>
        <dbReference type="ARBA" id="ARBA00023054"/>
    </source>
</evidence>
<evidence type="ECO:0000259" key="12">
    <source>
        <dbReference type="PROSITE" id="PS50067"/>
    </source>
</evidence>
<reference evidence="13 15" key="2">
    <citation type="journal article" date="2013" name="Nature">
        <title>Insights into bilaterian evolution from three spiralian genomes.</title>
        <authorList>
            <person name="Simakov O."/>
            <person name="Marletaz F."/>
            <person name="Cho S.J."/>
            <person name="Edsinger-Gonzales E."/>
            <person name="Havlak P."/>
            <person name="Hellsten U."/>
            <person name="Kuo D.H."/>
            <person name="Larsson T."/>
            <person name="Lv J."/>
            <person name="Arendt D."/>
            <person name="Savage R."/>
            <person name="Osoegawa K."/>
            <person name="de Jong P."/>
            <person name="Grimwood J."/>
            <person name="Chapman J.A."/>
            <person name="Shapiro H."/>
            <person name="Aerts A."/>
            <person name="Otillar R.P."/>
            <person name="Terry A.Y."/>
            <person name="Boore J.L."/>
            <person name="Grigoriev I.V."/>
            <person name="Lindberg D.R."/>
            <person name="Seaver E.C."/>
            <person name="Weisblat D.A."/>
            <person name="Putnam N.H."/>
            <person name="Rokhsar D.S."/>
        </authorList>
    </citation>
    <scope>NUCLEOTIDE SEQUENCE</scope>
    <source>
        <strain evidence="13 15">I ESC-2004</strain>
    </source>
</reference>
<dbReference type="PANTHER" id="PTHR47970">
    <property type="entry name" value="KINESIN-LIKE PROTEIN KIF11"/>
    <property type="match status" value="1"/>
</dbReference>
<protein>
    <recommendedName>
        <fullName evidence="11">Kinesin-like protein</fullName>
    </recommendedName>
</protein>
<dbReference type="GO" id="GO:0005876">
    <property type="term" value="C:spindle microtubule"/>
    <property type="evidence" value="ECO:0007669"/>
    <property type="project" value="TreeGrafter"/>
</dbReference>
<gene>
    <name evidence="13" type="ORF">CAPTEDRAFT_132084</name>
</gene>
<keyword evidence="4 11" id="KW-0493">Microtubule</keyword>
<dbReference type="InterPro" id="IPR001752">
    <property type="entry name" value="Kinesin_motor_dom"/>
</dbReference>
<evidence type="ECO:0000256" key="1">
    <source>
        <dbReference type="ARBA" id="ARBA00004186"/>
    </source>
</evidence>
<dbReference type="Gene3D" id="3.40.850.10">
    <property type="entry name" value="Kinesin motor domain"/>
    <property type="match status" value="1"/>
</dbReference>
<evidence type="ECO:0000256" key="6">
    <source>
        <dbReference type="ARBA" id="ARBA00022840"/>
    </source>
</evidence>
<dbReference type="PROSITE" id="PS00411">
    <property type="entry name" value="KINESIN_MOTOR_1"/>
    <property type="match status" value="1"/>
</dbReference>
<dbReference type="InterPro" id="IPR019821">
    <property type="entry name" value="Kinesin_motor_CS"/>
</dbReference>
<dbReference type="SMART" id="SM00129">
    <property type="entry name" value="KISc"/>
    <property type="match status" value="1"/>
</dbReference>
<keyword evidence="3" id="KW-0597">Phosphoprotein</keyword>
<dbReference type="EMBL" id="AMQN01003601">
    <property type="status" value="NOT_ANNOTATED_CDS"/>
    <property type="molecule type" value="Genomic_DNA"/>
</dbReference>
<keyword evidence="15" id="KW-1185">Reference proteome</keyword>
<dbReference type="InterPro" id="IPR047149">
    <property type="entry name" value="KIF11-like"/>
</dbReference>
<evidence type="ECO:0000256" key="2">
    <source>
        <dbReference type="ARBA" id="ARBA00022490"/>
    </source>
</evidence>
<evidence type="ECO:0000256" key="10">
    <source>
        <dbReference type="PROSITE-ProRule" id="PRU00283"/>
    </source>
</evidence>
<dbReference type="EnsemblMetazoa" id="CapteT132084">
    <property type="protein sequence ID" value="CapteP132084"/>
    <property type="gene ID" value="CapteG132084"/>
</dbReference>
<dbReference type="GO" id="GO:0008017">
    <property type="term" value="F:microtubule binding"/>
    <property type="evidence" value="ECO:0007669"/>
    <property type="project" value="InterPro"/>
</dbReference>
<feature type="domain" description="Kinesin motor" evidence="12">
    <location>
        <begin position="30"/>
        <end position="482"/>
    </location>
</feature>
<dbReference type="GO" id="GO:0072686">
    <property type="term" value="C:mitotic spindle"/>
    <property type="evidence" value="ECO:0007669"/>
    <property type="project" value="TreeGrafter"/>
</dbReference>
<evidence type="ECO:0000256" key="5">
    <source>
        <dbReference type="ARBA" id="ARBA00022741"/>
    </source>
</evidence>
<dbReference type="GO" id="GO:0090307">
    <property type="term" value="P:mitotic spindle assembly"/>
    <property type="evidence" value="ECO:0007669"/>
    <property type="project" value="TreeGrafter"/>
</dbReference>
<evidence type="ECO:0000256" key="9">
    <source>
        <dbReference type="ARBA" id="ARBA00023212"/>
    </source>
</evidence>
<dbReference type="PROSITE" id="PS50067">
    <property type="entry name" value="KINESIN_MOTOR_2"/>
    <property type="match status" value="1"/>
</dbReference>
<organism evidence="13">
    <name type="scientific">Capitella teleta</name>
    <name type="common">Polychaete worm</name>
    <dbReference type="NCBI Taxonomy" id="283909"/>
    <lineage>
        <taxon>Eukaryota</taxon>
        <taxon>Metazoa</taxon>
        <taxon>Spiralia</taxon>
        <taxon>Lophotrochozoa</taxon>
        <taxon>Annelida</taxon>
        <taxon>Polychaeta</taxon>
        <taxon>Sedentaria</taxon>
        <taxon>Scolecida</taxon>
        <taxon>Capitellidae</taxon>
        <taxon>Capitella</taxon>
    </lineage>
</organism>
<dbReference type="HOGENOM" id="CLU_001485_2_5_1"/>
<feature type="non-terminal residue" evidence="13">
    <location>
        <position position="626"/>
    </location>
</feature>
<evidence type="ECO:0000313" key="15">
    <source>
        <dbReference type="Proteomes" id="UP000014760"/>
    </source>
</evidence>
<dbReference type="PANTHER" id="PTHR47970:SF29">
    <property type="entry name" value="KINESIN FAMILY MEMBER 20B"/>
    <property type="match status" value="1"/>
</dbReference>
<name>R7T494_CAPTE</name>
<evidence type="ECO:0000256" key="11">
    <source>
        <dbReference type="RuleBase" id="RU000394"/>
    </source>
</evidence>
<dbReference type="PRINTS" id="PR00380">
    <property type="entry name" value="KINESINHEAVY"/>
</dbReference>
<dbReference type="GO" id="GO:0005524">
    <property type="term" value="F:ATP binding"/>
    <property type="evidence" value="ECO:0007669"/>
    <property type="project" value="UniProtKB-UniRule"/>
</dbReference>
<comment type="similarity">
    <text evidence="10 11">Belongs to the TRAFAC class myosin-kinesin ATPase superfamily. Kinesin family.</text>
</comment>
<feature type="binding site" evidence="10">
    <location>
        <begin position="131"/>
        <end position="138"/>
    </location>
    <ligand>
        <name>ATP</name>
        <dbReference type="ChEBI" id="CHEBI:30616"/>
    </ligand>
</feature>
<evidence type="ECO:0000256" key="4">
    <source>
        <dbReference type="ARBA" id="ARBA00022701"/>
    </source>
</evidence>
<evidence type="ECO:0000313" key="13">
    <source>
        <dbReference type="EMBL" id="ELT87596.1"/>
    </source>
</evidence>
<dbReference type="STRING" id="283909.R7T494"/>
<dbReference type="GO" id="GO:0005634">
    <property type="term" value="C:nucleus"/>
    <property type="evidence" value="ECO:0007669"/>
    <property type="project" value="TreeGrafter"/>
</dbReference>
<keyword evidence="6 10" id="KW-0067">ATP-binding</keyword>
<keyword evidence="9" id="KW-0206">Cytoskeleton</keyword>
<dbReference type="Proteomes" id="UP000014760">
    <property type="component" value="Unassembled WGS sequence"/>
</dbReference>
<dbReference type="GO" id="GO:0008574">
    <property type="term" value="F:plus-end-directed microtubule motor activity"/>
    <property type="evidence" value="ECO:0007669"/>
    <property type="project" value="TreeGrafter"/>
</dbReference>
<sequence>MEVAPKNLLEDFSVSEEPVTLTAPSLGQERMRVYLRVRPFTESEINAGEKQNCIDVEDSRVLVTHAPSSSHTFKNCSYGHGQGKMERTHHRFTFSRIFDENTTQKAFFDDTVLGTVKEFIDGQNCLLFTYGVTNSGKTYTVQGNPKEAGILPRALDVIFNSVGNRQLSRASLKPHMFSDVLKINSALMAENEKVKESVLKLADHDVKSLLLSTRPDMTSMIGSDVSHITTNSTMSDDSLMVRESVTSVDSQSRDREEAAIDIEMQGQIKVLIYVSFAEIYNEQVFDLLEPLPKKKNARRHVLQLREDKNGTPYVKGLNEIHVSSADEAYKVLTVGKRNLQMACTKLNHNSSRSHCIFMIKLIKVVDKEDPHLARTSMLSFCDLAGSERYTKTQSMGERIKEAGNINTSLLTLGRCITILRHNQMNKDHPQIVPFRESKLTRLFQSFFSGKGRASMIVNVNQNASTFDETLHALKYSAVAKQIMEEEEKACNLPLPGVNEDSDLEDDDDERIQVWKKKIILTTFLQELEKKVSQLRKQLVEEKVKNTKMEVSIREEVCQEMALQMVRLETAHSESLERERANAEDLVDYKVDLLTQSLRINRKRKRKEADHLLEEKESVLKEAQQSV</sequence>
<dbReference type="OrthoDB" id="2403182at2759"/>
<evidence type="ECO:0000256" key="3">
    <source>
        <dbReference type="ARBA" id="ARBA00022553"/>
    </source>
</evidence>
<evidence type="ECO:0000256" key="8">
    <source>
        <dbReference type="ARBA" id="ARBA00023175"/>
    </source>
</evidence>
<dbReference type="InterPro" id="IPR027417">
    <property type="entry name" value="P-loop_NTPase"/>
</dbReference>
<comment type="subcellular location">
    <subcellularLocation>
        <location evidence="1">Cytoplasm</location>
        <location evidence="1">Cytoskeleton</location>
        <location evidence="1">Spindle</location>
    </subcellularLocation>
</comment>
<keyword evidence="7" id="KW-0175">Coiled coil</keyword>